<dbReference type="Pfam" id="PF12697">
    <property type="entry name" value="Abhydrolase_6"/>
    <property type="match status" value="1"/>
</dbReference>
<evidence type="ECO:0000313" key="5">
    <source>
        <dbReference type="Proteomes" id="UP000325081"/>
    </source>
</evidence>
<dbReference type="PANTHER" id="PTHR43039">
    <property type="entry name" value="ESTERASE-RELATED"/>
    <property type="match status" value="1"/>
</dbReference>
<proteinExistence type="inferred from homology"/>
<dbReference type="SUPFAM" id="SSF53474">
    <property type="entry name" value="alpha/beta-Hydrolases"/>
    <property type="match status" value="1"/>
</dbReference>
<feature type="domain" description="AB hydrolase-1" evidence="3">
    <location>
        <begin position="20"/>
        <end position="256"/>
    </location>
</feature>
<keyword evidence="2" id="KW-0378">Hydrolase</keyword>
<dbReference type="OrthoDB" id="408373at2759"/>
<feature type="non-terminal residue" evidence="4">
    <location>
        <position position="1"/>
    </location>
</feature>
<dbReference type="Gene3D" id="3.40.50.1820">
    <property type="entry name" value="alpha/beta hydrolase"/>
    <property type="match status" value="1"/>
</dbReference>
<feature type="non-terminal residue" evidence="4">
    <location>
        <position position="270"/>
    </location>
</feature>
<organism evidence="4 5">
    <name type="scientific">Striga asiatica</name>
    <name type="common">Asiatic witchweed</name>
    <name type="synonym">Buchnera asiatica</name>
    <dbReference type="NCBI Taxonomy" id="4170"/>
    <lineage>
        <taxon>Eukaryota</taxon>
        <taxon>Viridiplantae</taxon>
        <taxon>Streptophyta</taxon>
        <taxon>Embryophyta</taxon>
        <taxon>Tracheophyta</taxon>
        <taxon>Spermatophyta</taxon>
        <taxon>Magnoliopsida</taxon>
        <taxon>eudicotyledons</taxon>
        <taxon>Gunneridae</taxon>
        <taxon>Pentapetalae</taxon>
        <taxon>asterids</taxon>
        <taxon>lamiids</taxon>
        <taxon>Lamiales</taxon>
        <taxon>Orobanchaceae</taxon>
        <taxon>Buchnereae</taxon>
        <taxon>Striga</taxon>
    </lineage>
</organism>
<dbReference type="FunFam" id="3.40.50.1820:FF:000042">
    <property type="entry name" value="probable strigolactone esterase DAD2"/>
    <property type="match status" value="1"/>
</dbReference>
<evidence type="ECO:0000313" key="4">
    <source>
        <dbReference type="EMBL" id="GER44762.1"/>
    </source>
</evidence>
<dbReference type="EMBL" id="BKCP01007071">
    <property type="protein sequence ID" value="GER44762.1"/>
    <property type="molecule type" value="Genomic_DNA"/>
</dbReference>
<dbReference type="InterPro" id="IPR000073">
    <property type="entry name" value="AB_hydrolase_1"/>
</dbReference>
<sequence>MSNVGSAHNVTVLGSGESTVVLGHGFGTNQSVWRHRVPHLVDEYRVLLYDDMGAHTTDPNAFDFQRYSTVDGFADDLISILEEFKVERCIFVGHSLSALAAALASVSKPHLFGKLVMINTSPRLTNTDDYPGGMEPEAVEQLVAAVKEDSESFYKSFGPMAVGGGLESAAVQEFNMGISSMGKNILLHLIELTSVLDMRACLRQVTVPCHVIQSSKDMLVPVAVAEYISRSVGGKSVLEMLPIQGHIPHLSSPEVTNPVLLRHIKEDIEG</sequence>
<dbReference type="InterPro" id="IPR029058">
    <property type="entry name" value="AB_hydrolase_fold"/>
</dbReference>
<dbReference type="AlphaFoldDB" id="A0A5A7QIR5"/>
<evidence type="ECO:0000259" key="3">
    <source>
        <dbReference type="Pfam" id="PF12697"/>
    </source>
</evidence>
<evidence type="ECO:0000256" key="2">
    <source>
        <dbReference type="ARBA" id="ARBA00022801"/>
    </source>
</evidence>
<dbReference type="Proteomes" id="UP000325081">
    <property type="component" value="Unassembled WGS sequence"/>
</dbReference>
<dbReference type="GO" id="GO:0016787">
    <property type="term" value="F:hydrolase activity"/>
    <property type="evidence" value="ECO:0007669"/>
    <property type="project" value="UniProtKB-KW"/>
</dbReference>
<protein>
    <submittedName>
        <fullName evidence="4">Karrikin insensitive 2 divergent 17</fullName>
    </submittedName>
</protein>
<accession>A0A5A7QIR5</accession>
<comment type="caution">
    <text evidence="4">The sequence shown here is derived from an EMBL/GenBank/DDBJ whole genome shotgun (WGS) entry which is preliminary data.</text>
</comment>
<gene>
    <name evidence="4" type="ORF">STAS_21678</name>
</gene>
<name>A0A5A7QIR5_STRAF</name>
<comment type="similarity">
    <text evidence="1">Belongs to the AB hydrolase superfamily.</text>
</comment>
<reference evidence="5" key="1">
    <citation type="journal article" date="2019" name="Curr. Biol.">
        <title>Genome Sequence of Striga asiatica Provides Insight into the Evolution of Plant Parasitism.</title>
        <authorList>
            <person name="Yoshida S."/>
            <person name="Kim S."/>
            <person name="Wafula E.K."/>
            <person name="Tanskanen J."/>
            <person name="Kim Y.M."/>
            <person name="Honaas L."/>
            <person name="Yang Z."/>
            <person name="Spallek T."/>
            <person name="Conn C.E."/>
            <person name="Ichihashi Y."/>
            <person name="Cheong K."/>
            <person name="Cui S."/>
            <person name="Der J.P."/>
            <person name="Gundlach H."/>
            <person name="Jiao Y."/>
            <person name="Hori C."/>
            <person name="Ishida J.K."/>
            <person name="Kasahara H."/>
            <person name="Kiba T."/>
            <person name="Kim M.S."/>
            <person name="Koo N."/>
            <person name="Laohavisit A."/>
            <person name="Lee Y.H."/>
            <person name="Lumba S."/>
            <person name="McCourt P."/>
            <person name="Mortimer J.C."/>
            <person name="Mutuku J.M."/>
            <person name="Nomura T."/>
            <person name="Sasaki-Sekimoto Y."/>
            <person name="Seto Y."/>
            <person name="Wang Y."/>
            <person name="Wakatake T."/>
            <person name="Sakakibara H."/>
            <person name="Demura T."/>
            <person name="Yamaguchi S."/>
            <person name="Yoneyama K."/>
            <person name="Manabe R.I."/>
            <person name="Nelson D.C."/>
            <person name="Schulman A.H."/>
            <person name="Timko M.P."/>
            <person name="dePamphilis C.W."/>
            <person name="Choi D."/>
            <person name="Shirasu K."/>
        </authorList>
    </citation>
    <scope>NUCLEOTIDE SEQUENCE [LARGE SCALE GENOMIC DNA]</scope>
    <source>
        <strain evidence="5">cv. UVA1</strain>
    </source>
</reference>
<evidence type="ECO:0000256" key="1">
    <source>
        <dbReference type="ARBA" id="ARBA00008645"/>
    </source>
</evidence>
<keyword evidence="5" id="KW-1185">Reference proteome</keyword>